<keyword evidence="3" id="KW-1185">Reference proteome</keyword>
<sequence length="89" mass="10436">MEEHVNLVKRRSKSVAYSYKIRGIQNLVIYSLPERKEFYPEIVNMLEGSNSMNCTVLFSRFDLLRLERIVGTAPAKRMVTSDKRIFTFC</sequence>
<evidence type="ECO:0000259" key="1">
    <source>
        <dbReference type="Pfam" id="PF06862"/>
    </source>
</evidence>
<reference evidence="2 3" key="1">
    <citation type="journal article" date="2018" name="Mol. Plant">
        <title>The genome of Artemisia annua provides insight into the evolution of Asteraceae family and artemisinin biosynthesis.</title>
        <authorList>
            <person name="Shen Q."/>
            <person name="Zhang L."/>
            <person name="Liao Z."/>
            <person name="Wang S."/>
            <person name="Yan T."/>
            <person name="Shi P."/>
            <person name="Liu M."/>
            <person name="Fu X."/>
            <person name="Pan Q."/>
            <person name="Wang Y."/>
            <person name="Lv Z."/>
            <person name="Lu X."/>
            <person name="Zhang F."/>
            <person name="Jiang W."/>
            <person name="Ma Y."/>
            <person name="Chen M."/>
            <person name="Hao X."/>
            <person name="Li L."/>
            <person name="Tang Y."/>
            <person name="Lv G."/>
            <person name="Zhou Y."/>
            <person name="Sun X."/>
            <person name="Brodelius P.E."/>
            <person name="Rose J.K.C."/>
            <person name="Tang K."/>
        </authorList>
    </citation>
    <scope>NUCLEOTIDE SEQUENCE [LARGE SCALE GENOMIC DNA]</scope>
    <source>
        <strain evidence="3">cv. Huhao1</strain>
        <tissue evidence="2">Leaf</tissue>
    </source>
</reference>
<name>A0A2U1KDI2_ARTAN</name>
<dbReference type="EMBL" id="PKPP01021412">
    <property type="protein sequence ID" value="PWA34836.1"/>
    <property type="molecule type" value="Genomic_DNA"/>
</dbReference>
<dbReference type="InterPro" id="IPR053939">
    <property type="entry name" value="UTP25_C"/>
</dbReference>
<dbReference type="AlphaFoldDB" id="A0A2U1KDI2"/>
<gene>
    <name evidence="2" type="ORF">CTI12_AA615290</name>
</gene>
<evidence type="ECO:0000313" key="3">
    <source>
        <dbReference type="Proteomes" id="UP000245207"/>
    </source>
</evidence>
<organism evidence="2 3">
    <name type="scientific">Artemisia annua</name>
    <name type="common">Sweet wormwood</name>
    <dbReference type="NCBI Taxonomy" id="35608"/>
    <lineage>
        <taxon>Eukaryota</taxon>
        <taxon>Viridiplantae</taxon>
        <taxon>Streptophyta</taxon>
        <taxon>Embryophyta</taxon>
        <taxon>Tracheophyta</taxon>
        <taxon>Spermatophyta</taxon>
        <taxon>Magnoliopsida</taxon>
        <taxon>eudicotyledons</taxon>
        <taxon>Gunneridae</taxon>
        <taxon>Pentapetalae</taxon>
        <taxon>asterids</taxon>
        <taxon>campanulids</taxon>
        <taxon>Asterales</taxon>
        <taxon>Asteraceae</taxon>
        <taxon>Asteroideae</taxon>
        <taxon>Anthemideae</taxon>
        <taxon>Artemisiinae</taxon>
        <taxon>Artemisia</taxon>
    </lineage>
</organism>
<feature type="domain" description="UTP25 C-terminal" evidence="1">
    <location>
        <begin position="19"/>
        <end position="88"/>
    </location>
</feature>
<dbReference type="OrthoDB" id="10264378at2759"/>
<dbReference type="Proteomes" id="UP000245207">
    <property type="component" value="Unassembled WGS sequence"/>
</dbReference>
<comment type="caution">
    <text evidence="2">The sequence shown here is derived from an EMBL/GenBank/DDBJ whole genome shotgun (WGS) entry which is preliminary data.</text>
</comment>
<dbReference type="GO" id="GO:0000462">
    <property type="term" value="P:maturation of SSU-rRNA from tricistronic rRNA transcript (SSU-rRNA, 5.8S rRNA, LSU-rRNA)"/>
    <property type="evidence" value="ECO:0007669"/>
    <property type="project" value="TreeGrafter"/>
</dbReference>
<protein>
    <submittedName>
        <fullName evidence="2">Nucleolar protein</fullName>
    </submittedName>
</protein>
<dbReference type="Pfam" id="PF06862">
    <property type="entry name" value="Utp25_C"/>
    <property type="match status" value="1"/>
</dbReference>
<evidence type="ECO:0000313" key="2">
    <source>
        <dbReference type="EMBL" id="PWA34836.1"/>
    </source>
</evidence>
<dbReference type="PANTHER" id="PTHR12933">
    <property type="entry name" value="ORF PROTEIN-RELATED"/>
    <property type="match status" value="1"/>
</dbReference>
<dbReference type="GO" id="GO:0019843">
    <property type="term" value="F:rRNA binding"/>
    <property type="evidence" value="ECO:0007669"/>
    <property type="project" value="TreeGrafter"/>
</dbReference>
<dbReference type="PANTHER" id="PTHR12933:SF0">
    <property type="entry name" value="U3 SMALL NUCLEOLAR RNA-ASSOCIATED PROTEIN 25 HOMOLOG"/>
    <property type="match status" value="1"/>
</dbReference>
<proteinExistence type="predicted"/>
<dbReference type="GO" id="GO:0032040">
    <property type="term" value="C:small-subunit processome"/>
    <property type="evidence" value="ECO:0007669"/>
    <property type="project" value="TreeGrafter"/>
</dbReference>
<accession>A0A2U1KDI2</accession>
<dbReference type="GO" id="GO:0034511">
    <property type="term" value="F:U3 snoRNA binding"/>
    <property type="evidence" value="ECO:0007669"/>
    <property type="project" value="InterPro"/>
</dbReference>
<dbReference type="InterPro" id="IPR010678">
    <property type="entry name" value="UTP25"/>
</dbReference>
<dbReference type="STRING" id="35608.A0A2U1KDI2"/>